<dbReference type="InterPro" id="IPR050563">
    <property type="entry name" value="4-hydroxybenzoyl-CoA_TE"/>
</dbReference>
<name>A0A317CBW0_9GAMM</name>
<evidence type="ECO:0000313" key="1">
    <source>
        <dbReference type="EMBL" id="PWQ95857.1"/>
    </source>
</evidence>
<gene>
    <name evidence="1" type="ORF">DKT75_10760</name>
</gene>
<dbReference type="PANTHER" id="PTHR31793:SF39">
    <property type="entry name" value="THIOESTERASE_THIOL ESTER DEHYDRASE-ISOMERASE"/>
    <property type="match status" value="1"/>
</dbReference>
<comment type="caution">
    <text evidence="1">The sequence shown here is derived from an EMBL/GenBank/DDBJ whole genome shotgun (WGS) entry which is preliminary data.</text>
</comment>
<dbReference type="Pfam" id="PF13279">
    <property type="entry name" value="4HBT_2"/>
    <property type="match status" value="1"/>
</dbReference>
<dbReference type="RefSeq" id="WP_109823436.1">
    <property type="nucleotide sequence ID" value="NZ_QGKL01000031.1"/>
</dbReference>
<keyword evidence="2" id="KW-1185">Reference proteome</keyword>
<dbReference type="Gene3D" id="3.10.129.10">
    <property type="entry name" value="Hotdog Thioesterase"/>
    <property type="match status" value="1"/>
</dbReference>
<dbReference type="CDD" id="cd00586">
    <property type="entry name" value="4HBT"/>
    <property type="match status" value="1"/>
</dbReference>
<protein>
    <submittedName>
        <fullName evidence="1">Acyl-CoA thioesterase</fullName>
    </submittedName>
</protein>
<dbReference type="Proteomes" id="UP000245506">
    <property type="component" value="Unassembled WGS sequence"/>
</dbReference>
<accession>A0A317CBW0</accession>
<dbReference type="OrthoDB" id="9799036at2"/>
<organism evidence="1 2">
    <name type="scientific">Leucothrix arctica</name>
    <dbReference type="NCBI Taxonomy" id="1481894"/>
    <lineage>
        <taxon>Bacteria</taxon>
        <taxon>Pseudomonadati</taxon>
        <taxon>Pseudomonadota</taxon>
        <taxon>Gammaproteobacteria</taxon>
        <taxon>Thiotrichales</taxon>
        <taxon>Thiotrichaceae</taxon>
        <taxon>Leucothrix</taxon>
    </lineage>
</organism>
<proteinExistence type="predicted"/>
<dbReference type="AlphaFoldDB" id="A0A317CBW0"/>
<evidence type="ECO:0000313" key="2">
    <source>
        <dbReference type="Proteomes" id="UP000245506"/>
    </source>
</evidence>
<dbReference type="InterPro" id="IPR029069">
    <property type="entry name" value="HotDog_dom_sf"/>
</dbReference>
<dbReference type="SUPFAM" id="SSF54637">
    <property type="entry name" value="Thioesterase/thiol ester dehydrase-isomerase"/>
    <property type="match status" value="1"/>
</dbReference>
<dbReference type="PANTHER" id="PTHR31793">
    <property type="entry name" value="4-HYDROXYBENZOYL-COA THIOESTERASE FAMILY MEMBER"/>
    <property type="match status" value="1"/>
</dbReference>
<dbReference type="EMBL" id="QGKL01000031">
    <property type="protein sequence ID" value="PWQ95857.1"/>
    <property type="molecule type" value="Genomic_DNA"/>
</dbReference>
<reference evidence="1 2" key="1">
    <citation type="submission" date="2018-05" db="EMBL/GenBank/DDBJ databases">
        <title>Leucothrix arctica sp. nov., isolated from Arctic seawater.</title>
        <authorList>
            <person name="Choi A."/>
            <person name="Baek K."/>
        </authorList>
    </citation>
    <scope>NUCLEOTIDE SEQUENCE [LARGE SCALE GENOMIC DNA]</scope>
    <source>
        <strain evidence="1 2">IMCC9719</strain>
    </source>
</reference>
<dbReference type="GO" id="GO:0047617">
    <property type="term" value="F:fatty acyl-CoA hydrolase activity"/>
    <property type="evidence" value="ECO:0007669"/>
    <property type="project" value="TreeGrafter"/>
</dbReference>
<sequence length="156" mass="17899">MPAESKYLDDYRKMQRSDFSHFFDMPTRWGDSDAFGHINNALYSRYYESARVSYFEKAMDMEFKMDSKEGLILADMKIAFLQQLHYPTEMEIGSRVSRLGNSSLVLDAAIFTKGSDTLVNTSRATLVYFDFKGNDKKVIPESARDLICAFEINPPA</sequence>